<protein>
    <submittedName>
        <fullName evidence="1">Uncharacterized protein</fullName>
    </submittedName>
</protein>
<evidence type="ECO:0000313" key="1">
    <source>
        <dbReference type="Ensembl" id="ENSNFUP00015025544.1"/>
    </source>
</evidence>
<dbReference type="GeneTree" id="ENSGT00990000209902"/>
<evidence type="ECO:0000313" key="2">
    <source>
        <dbReference type="Proteomes" id="UP000694548"/>
    </source>
</evidence>
<dbReference type="Ensembl" id="ENSNFUT00015026691.1">
    <property type="protein sequence ID" value="ENSNFUP00015025544.1"/>
    <property type="gene ID" value="ENSNFUG00015012350.1"/>
</dbReference>
<sequence>HRVCHWPLSPNTGKSLKVIIPPFVFVIGDSHLRAIVDGYVKVPEGKLSFGYLSVPGGTAAHLTTEVRQLNLPRVPDAVCLLAPSNNPDKCLLMTCKMCGKLVFVLDFPPKLSHDTVVQDHLRMMFHRVSVQMVMLNFNVPYSSIAENFPFHHLDLWGRDGVHLSECDSMDIFAQLLWQKTYLHLQSQKAQVTPKKSAARVVVQDAKPIQPQADQSKWRVVLPGKKVNCFSMFLFQLQTFCCNVKMLLIFFQRSTPAKVCFEVNPKYFHEDLLHVLENDSTGCPDVLSPDVQHKKVNKKYVISLKRFDITCQFIIHFRYLSPKNLQSVHILMTGGKT</sequence>
<keyword evidence="2" id="KW-1185">Reference proteome</keyword>
<name>A0A8C6LW59_NOTFU</name>
<accession>A0A8C6LW59</accession>
<reference evidence="1" key="1">
    <citation type="submission" date="2014-08" db="EMBL/GenBank/DDBJ databases">
        <authorList>
            <person name="Senf B."/>
            <person name="Petzold A."/>
            <person name="Downie B.R."/>
            <person name="Koch P."/>
            <person name="Platzer M."/>
        </authorList>
    </citation>
    <scope>NUCLEOTIDE SEQUENCE [LARGE SCALE GENOMIC DNA]</scope>
    <source>
        <strain evidence="1">GRZ</strain>
    </source>
</reference>
<proteinExistence type="predicted"/>
<organism evidence="1 2">
    <name type="scientific">Nothobranchius furzeri</name>
    <name type="common">Turquoise killifish</name>
    <dbReference type="NCBI Taxonomy" id="105023"/>
    <lineage>
        <taxon>Eukaryota</taxon>
        <taxon>Metazoa</taxon>
        <taxon>Chordata</taxon>
        <taxon>Craniata</taxon>
        <taxon>Vertebrata</taxon>
        <taxon>Euteleostomi</taxon>
        <taxon>Actinopterygii</taxon>
        <taxon>Neopterygii</taxon>
        <taxon>Teleostei</taxon>
        <taxon>Neoteleostei</taxon>
        <taxon>Acanthomorphata</taxon>
        <taxon>Ovalentaria</taxon>
        <taxon>Atherinomorphae</taxon>
        <taxon>Cyprinodontiformes</taxon>
        <taxon>Nothobranchiidae</taxon>
        <taxon>Nothobranchius</taxon>
    </lineage>
</organism>
<dbReference type="AlphaFoldDB" id="A0A8C6LW59"/>
<dbReference type="Proteomes" id="UP000694548">
    <property type="component" value="Chromosome sgr09"/>
</dbReference>
<reference evidence="1" key="3">
    <citation type="submission" date="2025-09" db="UniProtKB">
        <authorList>
            <consortium name="Ensembl"/>
        </authorList>
    </citation>
    <scope>IDENTIFICATION</scope>
</reference>
<reference evidence="1" key="2">
    <citation type="submission" date="2025-08" db="UniProtKB">
        <authorList>
            <consortium name="Ensembl"/>
        </authorList>
    </citation>
    <scope>IDENTIFICATION</scope>
</reference>